<evidence type="ECO:0000256" key="1">
    <source>
        <dbReference type="SAM" id="SignalP"/>
    </source>
</evidence>
<dbReference type="Proteomes" id="UP000004947">
    <property type="component" value="Unassembled WGS sequence"/>
</dbReference>
<organism evidence="2 3">
    <name type="scientific">Lentisphaera araneosa HTCC2155</name>
    <dbReference type="NCBI Taxonomy" id="313628"/>
    <lineage>
        <taxon>Bacteria</taxon>
        <taxon>Pseudomonadati</taxon>
        <taxon>Lentisphaerota</taxon>
        <taxon>Lentisphaeria</taxon>
        <taxon>Lentisphaerales</taxon>
        <taxon>Lentisphaeraceae</taxon>
        <taxon>Lentisphaera</taxon>
    </lineage>
</organism>
<keyword evidence="1" id="KW-0732">Signal</keyword>
<dbReference type="EMBL" id="ABCK01000008">
    <property type="protein sequence ID" value="EDM27581.1"/>
    <property type="molecule type" value="Genomic_DNA"/>
</dbReference>
<comment type="caution">
    <text evidence="2">The sequence shown here is derived from an EMBL/GenBank/DDBJ whole genome shotgun (WGS) entry which is preliminary data.</text>
</comment>
<name>A6DKX9_9BACT</name>
<dbReference type="STRING" id="313628.LNTAR_20283"/>
<feature type="signal peptide" evidence="1">
    <location>
        <begin position="1"/>
        <end position="25"/>
    </location>
</feature>
<dbReference type="InterPro" id="IPR036502">
    <property type="entry name" value="NiSOD_sf"/>
</dbReference>
<reference evidence="2 3" key="1">
    <citation type="journal article" date="2010" name="J. Bacteriol.">
        <title>Genome sequence of Lentisphaera araneosa HTCC2155T, the type species of the order Lentisphaerales in the phylum Lentisphaerae.</title>
        <authorList>
            <person name="Thrash J.C."/>
            <person name="Cho J.C."/>
            <person name="Vergin K.L."/>
            <person name="Morris R.M."/>
            <person name="Giovannoni S.J."/>
        </authorList>
    </citation>
    <scope>NUCLEOTIDE SEQUENCE [LARGE SCALE GENOMIC DNA]</scope>
    <source>
        <strain evidence="2 3">HTCC2155</strain>
    </source>
</reference>
<evidence type="ECO:0000313" key="3">
    <source>
        <dbReference type="Proteomes" id="UP000004947"/>
    </source>
</evidence>
<dbReference type="SUPFAM" id="SSF109770">
    <property type="entry name" value="Nickel-containing superoxide dismutase, NiSOD"/>
    <property type="match status" value="1"/>
</dbReference>
<dbReference type="AlphaFoldDB" id="A6DKX9"/>
<evidence type="ECO:0008006" key="4">
    <source>
        <dbReference type="Google" id="ProtNLM"/>
    </source>
</evidence>
<protein>
    <recommendedName>
        <fullName evidence="4">Superoxide dismutase</fullName>
    </recommendedName>
</protein>
<feature type="chain" id="PRO_5002694498" description="Superoxide dismutase" evidence="1">
    <location>
        <begin position="26"/>
        <end position="154"/>
    </location>
</feature>
<keyword evidence="3" id="KW-1185">Reference proteome</keyword>
<dbReference type="Pfam" id="PF09055">
    <property type="entry name" value="Sod_Ni"/>
    <property type="match status" value="1"/>
</dbReference>
<accession>A6DKX9</accession>
<dbReference type="InterPro" id="IPR014123">
    <property type="entry name" value="Superoxide_dismutase_Ni-type"/>
</dbReference>
<sequence length="154" mass="17164">MLMKKLLTAGIIGLTAITTNQTAQAHCEVPCGIYDDGARVIQMLEDTKTTAKASKMIAELAGKTDAQSANQLSRWVTNKETHAQNVIETISHYFLTQRVKASQKDYKDRLAKHHAIMVAAMKVKQNADGKYSEELTKAIMAIVPYYHVHLEHSH</sequence>
<proteinExistence type="predicted"/>
<dbReference type="GO" id="GO:0004784">
    <property type="term" value="F:superoxide dismutase activity"/>
    <property type="evidence" value="ECO:0007669"/>
    <property type="project" value="InterPro"/>
</dbReference>
<dbReference type="Gene3D" id="1.20.120.400">
    <property type="entry name" value="Nickel-containing superoxide dismutase"/>
    <property type="match status" value="1"/>
</dbReference>
<gene>
    <name evidence="2" type="ORF">LNTAR_20283</name>
</gene>
<dbReference type="eggNOG" id="ENOG5030SMP">
    <property type="taxonomic scope" value="Bacteria"/>
</dbReference>
<evidence type="ECO:0000313" key="2">
    <source>
        <dbReference type="EMBL" id="EDM27581.1"/>
    </source>
</evidence>
<dbReference type="GO" id="GO:0016151">
    <property type="term" value="F:nickel cation binding"/>
    <property type="evidence" value="ECO:0007669"/>
    <property type="project" value="InterPro"/>
</dbReference>